<dbReference type="REBASE" id="35633">
    <property type="entry name" value="S.Hhy1100ORF1477P"/>
</dbReference>
<dbReference type="eggNOG" id="COG0732">
    <property type="taxonomic scope" value="Bacteria"/>
</dbReference>
<dbReference type="KEGG" id="hhy:Halhy_1478"/>
<dbReference type="GO" id="GO:0009307">
    <property type="term" value="P:DNA restriction-modification system"/>
    <property type="evidence" value="ECO:0007669"/>
    <property type="project" value="UniProtKB-KW"/>
</dbReference>
<dbReference type="STRING" id="760192.Halhy_1478"/>
<dbReference type="RefSeq" id="WP_013763926.1">
    <property type="nucleotide sequence ID" value="NC_015510.1"/>
</dbReference>
<dbReference type="Proteomes" id="UP000008461">
    <property type="component" value="Chromosome"/>
</dbReference>
<dbReference type="HOGENOM" id="CLU_021095_10_1_10"/>
<dbReference type="InterPro" id="IPR052021">
    <property type="entry name" value="Type-I_RS_S_subunit"/>
</dbReference>
<dbReference type="EMBL" id="CP002691">
    <property type="protein sequence ID" value="AEE49372.1"/>
    <property type="molecule type" value="Genomic_DNA"/>
</dbReference>
<evidence type="ECO:0000256" key="3">
    <source>
        <dbReference type="ARBA" id="ARBA00023125"/>
    </source>
</evidence>
<keyword evidence="3" id="KW-0238">DNA-binding</keyword>
<keyword evidence="2" id="KW-0680">Restriction system</keyword>
<accession>F4KYD1</accession>
<dbReference type="PANTHER" id="PTHR30408:SF12">
    <property type="entry name" value="TYPE I RESTRICTION ENZYME MJAVIII SPECIFICITY SUBUNIT"/>
    <property type="match status" value="1"/>
</dbReference>
<evidence type="ECO:0000256" key="1">
    <source>
        <dbReference type="ARBA" id="ARBA00010923"/>
    </source>
</evidence>
<protein>
    <submittedName>
        <fullName evidence="5">Restriction modification system DNA specificity domain protein</fullName>
    </submittedName>
</protein>
<feature type="domain" description="Type I restriction modification DNA specificity" evidence="4">
    <location>
        <begin position="188"/>
        <end position="362"/>
    </location>
</feature>
<name>F4KYD1_HALH1</name>
<evidence type="ECO:0000313" key="5">
    <source>
        <dbReference type="EMBL" id="AEE49372.1"/>
    </source>
</evidence>
<evidence type="ECO:0000313" key="6">
    <source>
        <dbReference type="Proteomes" id="UP000008461"/>
    </source>
</evidence>
<evidence type="ECO:0000259" key="4">
    <source>
        <dbReference type="Pfam" id="PF01420"/>
    </source>
</evidence>
<organism evidence="5 6">
    <name type="scientific">Haliscomenobacter hydrossis (strain ATCC 27775 / DSM 1100 / LMG 10767 / O)</name>
    <dbReference type="NCBI Taxonomy" id="760192"/>
    <lineage>
        <taxon>Bacteria</taxon>
        <taxon>Pseudomonadati</taxon>
        <taxon>Bacteroidota</taxon>
        <taxon>Saprospiria</taxon>
        <taxon>Saprospirales</taxon>
        <taxon>Haliscomenobacteraceae</taxon>
        <taxon>Haliscomenobacter</taxon>
    </lineage>
</organism>
<dbReference type="InterPro" id="IPR044946">
    <property type="entry name" value="Restrct_endonuc_typeI_TRD_sf"/>
</dbReference>
<evidence type="ECO:0000256" key="2">
    <source>
        <dbReference type="ARBA" id="ARBA00022747"/>
    </source>
</evidence>
<dbReference type="GO" id="GO:0003677">
    <property type="term" value="F:DNA binding"/>
    <property type="evidence" value="ECO:0007669"/>
    <property type="project" value="UniProtKB-KW"/>
</dbReference>
<dbReference type="Gene3D" id="3.90.220.20">
    <property type="entry name" value="DNA methylase specificity domains"/>
    <property type="match status" value="2"/>
</dbReference>
<dbReference type="OrthoDB" id="9816225at2"/>
<dbReference type="CDD" id="cd17257">
    <property type="entry name" value="RMtype1_S_EcoBI-TRD1-CR1_like"/>
    <property type="match status" value="1"/>
</dbReference>
<reference key="2">
    <citation type="submission" date="2011-04" db="EMBL/GenBank/DDBJ databases">
        <title>Complete sequence of chromosome of Haliscomenobacter hydrossis DSM 1100.</title>
        <authorList>
            <consortium name="US DOE Joint Genome Institute (JGI-PGF)"/>
            <person name="Lucas S."/>
            <person name="Han J."/>
            <person name="Lapidus A."/>
            <person name="Bruce D."/>
            <person name="Goodwin L."/>
            <person name="Pitluck S."/>
            <person name="Peters L."/>
            <person name="Kyrpides N."/>
            <person name="Mavromatis K."/>
            <person name="Ivanova N."/>
            <person name="Ovchinnikova G."/>
            <person name="Pagani I."/>
            <person name="Daligault H."/>
            <person name="Detter J.C."/>
            <person name="Han C."/>
            <person name="Land M."/>
            <person name="Hauser L."/>
            <person name="Markowitz V."/>
            <person name="Cheng J.-F."/>
            <person name="Hugenholtz P."/>
            <person name="Woyke T."/>
            <person name="Wu D."/>
            <person name="Verbarg S."/>
            <person name="Frueling A."/>
            <person name="Brambilla E."/>
            <person name="Klenk H.-P."/>
            <person name="Eisen J.A."/>
        </authorList>
    </citation>
    <scope>NUCLEOTIDE SEQUENCE</scope>
    <source>
        <strain>DSM 1100</strain>
    </source>
</reference>
<gene>
    <name evidence="5" type="ordered locus">Halhy_1478</name>
</gene>
<reference evidence="5 6" key="1">
    <citation type="journal article" date="2011" name="Stand. Genomic Sci.">
        <title>Complete genome sequence of Haliscomenobacter hydrossis type strain (O).</title>
        <authorList>
            <consortium name="US DOE Joint Genome Institute (JGI-PGF)"/>
            <person name="Daligault H."/>
            <person name="Lapidus A."/>
            <person name="Zeytun A."/>
            <person name="Nolan M."/>
            <person name="Lucas S."/>
            <person name="Del Rio T.G."/>
            <person name="Tice H."/>
            <person name="Cheng J.F."/>
            <person name="Tapia R."/>
            <person name="Han C."/>
            <person name="Goodwin L."/>
            <person name="Pitluck S."/>
            <person name="Liolios K."/>
            <person name="Pagani I."/>
            <person name="Ivanova N."/>
            <person name="Huntemann M."/>
            <person name="Mavromatis K."/>
            <person name="Mikhailova N."/>
            <person name="Pati A."/>
            <person name="Chen A."/>
            <person name="Palaniappan K."/>
            <person name="Land M."/>
            <person name="Hauser L."/>
            <person name="Brambilla E.M."/>
            <person name="Rohde M."/>
            <person name="Verbarg S."/>
            <person name="Goker M."/>
            <person name="Bristow J."/>
            <person name="Eisen J.A."/>
            <person name="Markowitz V."/>
            <person name="Hugenholtz P."/>
            <person name="Kyrpides N.C."/>
            <person name="Klenk H.P."/>
            <person name="Woyke T."/>
        </authorList>
    </citation>
    <scope>NUCLEOTIDE SEQUENCE [LARGE SCALE GENOMIC DNA]</scope>
    <source>
        <strain evidence="6">ATCC 27775 / DSM 1100 / LMG 10767 / O</strain>
    </source>
</reference>
<dbReference type="SUPFAM" id="SSF116734">
    <property type="entry name" value="DNA methylase specificity domain"/>
    <property type="match status" value="2"/>
</dbReference>
<dbReference type="AlphaFoldDB" id="F4KYD1"/>
<proteinExistence type="inferred from homology"/>
<sequence>MKWEMVKLEELITILSGFAFDSKLFSNQKGVPLIRIRDIKRGFSETYYEGKFDAVFVVKNGDILIGMDGEFNIAEWSGQDALLNQRVCKINSVDTSRLDKRYLLHFLPQELKFIEDKASFVTVKHLSVKDIKSIQIPLPPLATQKRIAAILDAADALRRKDHALLQKYAELAQAIFVDMFGNPVKNEKGWEVSSMGNIILDIEAGSSFGGEDKNLDKDELGVLKVSAVTSGTFKPQEYKAVKKDRINKKIIKLNKGDFLFSRANTRELVGATCLVDQNYDHLFLPDKIWKISFHLDKTDPIFIKHILSQKEVRYELNKTATGTSGSMLNISMQKLKELSIVLPPVELQRNFGKIIQKMSENSGFAKQSNMKSETLFQSLLQKAFNAELVP</sequence>
<dbReference type="InterPro" id="IPR000055">
    <property type="entry name" value="Restrct_endonuc_typeI_TRD"/>
</dbReference>
<feature type="domain" description="Type I restriction modification DNA specificity" evidence="4">
    <location>
        <begin position="2"/>
        <end position="156"/>
    </location>
</feature>
<comment type="similarity">
    <text evidence="1">Belongs to the type-I restriction system S methylase family.</text>
</comment>
<dbReference type="PANTHER" id="PTHR30408">
    <property type="entry name" value="TYPE-1 RESTRICTION ENZYME ECOKI SPECIFICITY PROTEIN"/>
    <property type="match status" value="1"/>
</dbReference>
<keyword evidence="6" id="KW-1185">Reference proteome</keyword>
<dbReference type="Pfam" id="PF01420">
    <property type="entry name" value="Methylase_S"/>
    <property type="match status" value="2"/>
</dbReference>